<evidence type="ECO:0000313" key="10">
    <source>
        <dbReference type="EMBL" id="NEN75091.1"/>
    </source>
</evidence>
<dbReference type="InterPro" id="IPR053924">
    <property type="entry name" value="RecX_HTH_2nd"/>
</dbReference>
<dbReference type="HAMAP" id="MF_01114">
    <property type="entry name" value="RecX"/>
    <property type="match status" value="1"/>
</dbReference>
<evidence type="ECO:0000256" key="2">
    <source>
        <dbReference type="ARBA" id="ARBA00009695"/>
    </source>
</evidence>
<evidence type="ECO:0000259" key="8">
    <source>
        <dbReference type="Pfam" id="PF21981"/>
    </source>
</evidence>
<comment type="caution">
    <text evidence="10">The sequence shown here is derived from an EMBL/GenBank/DDBJ whole genome shotgun (WGS) entry which is preliminary data.</text>
</comment>
<feature type="domain" description="RecX third three-helical" evidence="8">
    <location>
        <begin position="116"/>
        <end position="161"/>
    </location>
</feature>
<dbReference type="InterPro" id="IPR036388">
    <property type="entry name" value="WH-like_DNA-bd_sf"/>
</dbReference>
<dbReference type="InterPro" id="IPR053925">
    <property type="entry name" value="RecX_HTH_3rd"/>
</dbReference>
<feature type="region of interest" description="Disordered" evidence="6">
    <location>
        <begin position="1"/>
        <end position="21"/>
    </location>
</feature>
<dbReference type="InterPro" id="IPR003783">
    <property type="entry name" value="Regulatory_RecX"/>
</dbReference>
<evidence type="ECO:0000259" key="9">
    <source>
        <dbReference type="Pfam" id="PF21982"/>
    </source>
</evidence>
<name>A0A6L9Y3X2_9BURK</name>
<protein>
    <recommendedName>
        <fullName evidence="3 5">Regulatory protein RecX</fullName>
    </recommendedName>
</protein>
<dbReference type="AlphaFoldDB" id="A0A6L9Y3X2"/>
<dbReference type="Proteomes" id="UP000477651">
    <property type="component" value="Unassembled WGS sequence"/>
</dbReference>
<keyword evidence="4 5" id="KW-0963">Cytoplasm</keyword>
<comment type="similarity">
    <text evidence="2 5">Belongs to the RecX family.</text>
</comment>
<comment type="subcellular location">
    <subcellularLocation>
        <location evidence="1 5">Cytoplasm</location>
    </subcellularLocation>
</comment>
<feature type="domain" description="RecX second three-helical" evidence="7">
    <location>
        <begin position="72"/>
        <end position="105"/>
    </location>
</feature>
<evidence type="ECO:0000259" key="7">
    <source>
        <dbReference type="Pfam" id="PF02631"/>
    </source>
</evidence>
<feature type="domain" description="RecX first three-helical" evidence="9">
    <location>
        <begin position="28"/>
        <end position="65"/>
    </location>
</feature>
<dbReference type="InterPro" id="IPR053926">
    <property type="entry name" value="RecX_HTH_1st"/>
</dbReference>
<dbReference type="GO" id="GO:0006282">
    <property type="term" value="P:regulation of DNA repair"/>
    <property type="evidence" value="ECO:0007669"/>
    <property type="project" value="UniProtKB-UniRule"/>
</dbReference>
<dbReference type="EMBL" id="JAAGYR010000003">
    <property type="protein sequence ID" value="NEN75091.1"/>
    <property type="molecule type" value="Genomic_DNA"/>
</dbReference>
<accession>A0A6L9Y3X2</accession>
<comment type="function">
    <text evidence="5">Modulates RecA activity.</text>
</comment>
<evidence type="ECO:0000313" key="11">
    <source>
        <dbReference type="Proteomes" id="UP000477651"/>
    </source>
</evidence>
<proteinExistence type="inferred from homology"/>
<keyword evidence="11" id="KW-1185">Reference proteome</keyword>
<dbReference type="PANTHER" id="PTHR33602">
    <property type="entry name" value="REGULATORY PROTEIN RECX FAMILY PROTEIN"/>
    <property type="match status" value="1"/>
</dbReference>
<dbReference type="GO" id="GO:0005737">
    <property type="term" value="C:cytoplasm"/>
    <property type="evidence" value="ECO:0007669"/>
    <property type="project" value="UniProtKB-SubCell"/>
</dbReference>
<gene>
    <name evidence="5 10" type="primary">recX</name>
    <name evidence="10" type="ORF">F9B74_01955</name>
</gene>
<evidence type="ECO:0000256" key="4">
    <source>
        <dbReference type="ARBA" id="ARBA00022490"/>
    </source>
</evidence>
<dbReference type="Pfam" id="PF21982">
    <property type="entry name" value="RecX_HTH1"/>
    <property type="match status" value="1"/>
</dbReference>
<evidence type="ECO:0000256" key="5">
    <source>
        <dbReference type="HAMAP-Rule" id="MF_01114"/>
    </source>
</evidence>
<organism evidence="10 11">
    <name type="scientific">Pelistega ratti</name>
    <dbReference type="NCBI Taxonomy" id="2652177"/>
    <lineage>
        <taxon>Bacteria</taxon>
        <taxon>Pseudomonadati</taxon>
        <taxon>Pseudomonadota</taxon>
        <taxon>Betaproteobacteria</taxon>
        <taxon>Burkholderiales</taxon>
        <taxon>Alcaligenaceae</taxon>
        <taxon>Pelistega</taxon>
    </lineage>
</organism>
<dbReference type="Pfam" id="PF21981">
    <property type="entry name" value="RecX_HTH3"/>
    <property type="match status" value="1"/>
</dbReference>
<evidence type="ECO:0000256" key="3">
    <source>
        <dbReference type="ARBA" id="ARBA00018111"/>
    </source>
</evidence>
<evidence type="ECO:0000256" key="6">
    <source>
        <dbReference type="SAM" id="MobiDB-lite"/>
    </source>
</evidence>
<dbReference type="Gene3D" id="1.10.10.10">
    <property type="entry name" value="Winged helix-like DNA-binding domain superfamily/Winged helix DNA-binding domain"/>
    <property type="match status" value="3"/>
</dbReference>
<dbReference type="PANTHER" id="PTHR33602:SF1">
    <property type="entry name" value="REGULATORY PROTEIN RECX FAMILY PROTEIN"/>
    <property type="match status" value="1"/>
</dbReference>
<dbReference type="NCBIfam" id="NF001055">
    <property type="entry name" value="PRK00117.2-5"/>
    <property type="match status" value="1"/>
</dbReference>
<evidence type="ECO:0000256" key="1">
    <source>
        <dbReference type="ARBA" id="ARBA00004496"/>
    </source>
</evidence>
<reference evidence="10 11" key="1">
    <citation type="submission" date="2020-02" db="EMBL/GenBank/DDBJ databases">
        <title>Pelistega sp. NLN82 were isolated from wild rodents of the Hainan Island.</title>
        <authorList>
            <person name="Niu N."/>
            <person name="Zhou J."/>
        </authorList>
    </citation>
    <scope>NUCLEOTIDE SEQUENCE [LARGE SCALE GENOMIC DNA]</scope>
    <source>
        <strain evidence="10 11">NLN82</strain>
    </source>
</reference>
<dbReference type="Pfam" id="PF02631">
    <property type="entry name" value="RecX_HTH2"/>
    <property type="match status" value="1"/>
</dbReference>
<sequence>MPYQTEEIQTTNGQPTNIPSSKPINLLNKAVMLLSRREYSEQELRQKLYRYTDDEVAINQVITRLQKEKWQSDTRFAENFVSSKQTRWGSQKIIQALSKHHLEQDTLVDIKMSLRETEYERALVVWNKKFKGQKATTPQEKAKQMRFLASRGFSADIVRKIVF</sequence>